<feature type="chain" id="PRO_5020947959" description="DUF3558 domain-containing protein" evidence="2">
    <location>
        <begin position="35"/>
        <end position="182"/>
    </location>
</feature>
<reference evidence="3 4" key="1">
    <citation type="submission" date="2019-02" db="EMBL/GenBank/DDBJ databases">
        <title>Sequencing the genomes of 1000 actinobacteria strains.</title>
        <authorList>
            <person name="Klenk H.-P."/>
        </authorList>
    </citation>
    <scope>NUCLEOTIDE SEQUENCE [LARGE SCALE GENOMIC DNA]</scope>
    <source>
        <strain evidence="3 4">DSM 45779</strain>
    </source>
</reference>
<keyword evidence="2" id="KW-0732">Signal</keyword>
<accession>A0A4Q7V0Z1</accession>
<organism evidence="3 4">
    <name type="scientific">Pseudonocardia sediminis</name>
    <dbReference type="NCBI Taxonomy" id="1397368"/>
    <lineage>
        <taxon>Bacteria</taxon>
        <taxon>Bacillati</taxon>
        <taxon>Actinomycetota</taxon>
        <taxon>Actinomycetes</taxon>
        <taxon>Pseudonocardiales</taxon>
        <taxon>Pseudonocardiaceae</taxon>
        <taxon>Pseudonocardia</taxon>
    </lineage>
</organism>
<dbReference type="Proteomes" id="UP000291591">
    <property type="component" value="Unassembled WGS sequence"/>
</dbReference>
<feature type="region of interest" description="Disordered" evidence="1">
    <location>
        <begin position="163"/>
        <end position="182"/>
    </location>
</feature>
<proteinExistence type="predicted"/>
<evidence type="ECO:0000256" key="2">
    <source>
        <dbReference type="SAM" id="SignalP"/>
    </source>
</evidence>
<evidence type="ECO:0000313" key="4">
    <source>
        <dbReference type="Proteomes" id="UP000291591"/>
    </source>
</evidence>
<dbReference type="EMBL" id="SHKL01000001">
    <property type="protein sequence ID" value="RZT86981.1"/>
    <property type="molecule type" value="Genomic_DNA"/>
</dbReference>
<feature type="compositionally biased region" description="Polar residues" evidence="1">
    <location>
        <begin position="163"/>
        <end position="175"/>
    </location>
</feature>
<gene>
    <name evidence="3" type="ORF">EV383_3886</name>
</gene>
<dbReference type="OrthoDB" id="3577099at2"/>
<dbReference type="AlphaFoldDB" id="A0A4Q7V0Z1"/>
<keyword evidence="4" id="KW-1185">Reference proteome</keyword>
<feature type="signal peptide" evidence="2">
    <location>
        <begin position="1"/>
        <end position="34"/>
    </location>
</feature>
<comment type="caution">
    <text evidence="3">The sequence shown here is derived from an EMBL/GenBank/DDBJ whole genome shotgun (WGS) entry which is preliminary data.</text>
</comment>
<dbReference type="RefSeq" id="WP_130291190.1">
    <property type="nucleotide sequence ID" value="NZ_SHKL01000001.1"/>
</dbReference>
<protein>
    <recommendedName>
        <fullName evidence="5">DUF3558 domain-containing protein</fullName>
    </recommendedName>
</protein>
<sequence length="182" mass="18048">MNARTRRPVRLTTLLVAGPLLVGVLAGCAGTDSASPNQPGGAIDTAGAPAQACALVPAEEIQAGTGIGVGDGTPGGDDARSTCTYAASGAGPGLTVGVETADRFADKAESTQRSSGVPAADIADVGEAARFYFSTTQLPTGLGTLVVRGDDMTVDVTVQGLTDPSRSRETATTVARTALDNG</sequence>
<name>A0A4Q7V0Z1_PSEST</name>
<evidence type="ECO:0000256" key="1">
    <source>
        <dbReference type="SAM" id="MobiDB-lite"/>
    </source>
</evidence>
<evidence type="ECO:0008006" key="5">
    <source>
        <dbReference type="Google" id="ProtNLM"/>
    </source>
</evidence>
<evidence type="ECO:0000313" key="3">
    <source>
        <dbReference type="EMBL" id="RZT86981.1"/>
    </source>
</evidence>
<dbReference type="PROSITE" id="PS51257">
    <property type="entry name" value="PROKAR_LIPOPROTEIN"/>
    <property type="match status" value="1"/>
</dbReference>